<organism evidence="2">
    <name type="scientific">Arthrobacter phage phi AAU2</name>
    <dbReference type="NCBI Taxonomy" id="50892"/>
    <lineage>
        <taxon>Viruses</taxon>
        <taxon>Duplodnaviria</taxon>
        <taxon>Heunggongvirae</taxon>
        <taxon>Uroviricota</taxon>
        <taxon>Caudoviricetes</taxon>
    </lineage>
</organism>
<protein>
    <submittedName>
        <fullName evidence="2">Integrase</fullName>
    </submittedName>
</protein>
<reference evidence="2" key="1">
    <citation type="journal article" date="1996" name="J. Bacteriol.">
        <title>Genetic characterization of site-specific integration functions of phi AAU2 infecting "Arthrobacter aureus" C70.</title>
        <authorList>
            <person name="Le Marrec C."/>
            <person name="Moreau S."/>
            <person name="Loury S."/>
            <person name="Blanco C."/>
            <person name="Trautwetter A."/>
        </authorList>
    </citation>
    <scope>NUCLEOTIDE SEQUENCE</scope>
</reference>
<evidence type="ECO:0000313" key="2">
    <source>
        <dbReference type="EMBL" id="CAA61948.1"/>
    </source>
</evidence>
<feature type="region of interest" description="Disordered" evidence="1">
    <location>
        <begin position="64"/>
        <end position="91"/>
    </location>
</feature>
<evidence type="ECO:0000256" key="1">
    <source>
        <dbReference type="SAM" id="MobiDB-lite"/>
    </source>
</evidence>
<name>Q37982_9CAUD</name>
<accession>Q37982</accession>
<feature type="compositionally biased region" description="Polar residues" evidence="1">
    <location>
        <begin position="64"/>
        <end position="76"/>
    </location>
</feature>
<feature type="region of interest" description="Disordered" evidence="1">
    <location>
        <begin position="1"/>
        <end position="26"/>
    </location>
</feature>
<dbReference type="EMBL" id="X89830">
    <property type="protein sequence ID" value="CAA61948.1"/>
    <property type="molecule type" value="Genomic_DNA"/>
</dbReference>
<proteinExistence type="predicted"/>
<gene>
    <name evidence="2" type="primary">int</name>
</gene>
<sequence>MKRERIVEVRQMPRSRPSADSPARRARRAGLFEVGISRAWRSAAIRPSPSTPSRIRPVISRTRAASSSSWISTRPTPSGAGDRTVAKGDRGAPGIFVRDRLTVSDRVLQSSAGVVGLGTGNLGEDARDQPEGRLIRGKAVLEGDEKRRVSLGLSCVQGAGELAEAVPALAREAVELPHGQDVGLVVSDQPDGFRRLGPGLAAGNALVDQEAGHGPALGARRGRVGRLLPVDGGRVVDHSRESKIENGPLCVRRLYVSFHVEQNSLL</sequence>